<dbReference type="Proteomes" id="UP000325372">
    <property type="component" value="Unassembled WGS sequence"/>
</dbReference>
<gene>
    <name evidence="2" type="ORF">F3N42_07350</name>
</gene>
<evidence type="ECO:0000313" key="3">
    <source>
        <dbReference type="Proteomes" id="UP000325372"/>
    </source>
</evidence>
<dbReference type="EMBL" id="VYXP01000004">
    <property type="protein sequence ID" value="KAA9131980.1"/>
    <property type="molecule type" value="Genomic_DNA"/>
</dbReference>
<feature type="transmembrane region" description="Helical" evidence="1">
    <location>
        <begin position="20"/>
        <end position="41"/>
    </location>
</feature>
<proteinExistence type="predicted"/>
<comment type="caution">
    <text evidence="2">The sequence shown here is derived from an EMBL/GenBank/DDBJ whole genome shotgun (WGS) entry which is preliminary data.</text>
</comment>
<name>A0A5N0TAL5_9GAMM</name>
<keyword evidence="1" id="KW-0472">Membrane</keyword>
<feature type="transmembrane region" description="Helical" evidence="1">
    <location>
        <begin position="53"/>
        <end position="73"/>
    </location>
</feature>
<keyword evidence="3" id="KW-1185">Reference proteome</keyword>
<protein>
    <submittedName>
        <fullName evidence="2">Uncharacterized protein</fullName>
    </submittedName>
</protein>
<evidence type="ECO:0000256" key="1">
    <source>
        <dbReference type="SAM" id="Phobius"/>
    </source>
</evidence>
<accession>A0A5N0TAL5</accession>
<dbReference type="AlphaFoldDB" id="A0A5N0TAL5"/>
<dbReference type="RefSeq" id="WP_150863770.1">
    <property type="nucleotide sequence ID" value="NZ_VYXP01000004.1"/>
</dbReference>
<feature type="transmembrane region" description="Helical" evidence="1">
    <location>
        <begin position="93"/>
        <end position="113"/>
    </location>
</feature>
<reference evidence="2 3" key="1">
    <citation type="submission" date="2019-09" db="EMBL/GenBank/DDBJ databases">
        <title>Wenzhouxiangella sp. Genome sequencing and assembly.</title>
        <authorList>
            <person name="Zhang R."/>
        </authorList>
    </citation>
    <scope>NUCLEOTIDE SEQUENCE [LARGE SCALE GENOMIC DNA]</scope>
    <source>
        <strain evidence="2 3">W260</strain>
    </source>
</reference>
<sequence length="178" mass="19871">MTEAGKPTARERLVEELKKYAVISLYLWVCFAVILLNRAAILAEDHGTQALHYGIALVKALVLGKFILIGDMVNIGHRANHHPLLHRIIWKSVAFLVLLFVFKVLEEIIVGWFHHESAADSVAELFSEAPLDIIAPMLLMWLILVPMVTAVEIYRAVGADRFRAFMMTAGQPAAKEGD</sequence>
<feature type="transmembrane region" description="Helical" evidence="1">
    <location>
        <begin position="133"/>
        <end position="157"/>
    </location>
</feature>
<evidence type="ECO:0000313" key="2">
    <source>
        <dbReference type="EMBL" id="KAA9131980.1"/>
    </source>
</evidence>
<organism evidence="2 3">
    <name type="scientific">Marinihelvus fidelis</name>
    <dbReference type="NCBI Taxonomy" id="2613842"/>
    <lineage>
        <taxon>Bacteria</taxon>
        <taxon>Pseudomonadati</taxon>
        <taxon>Pseudomonadota</taxon>
        <taxon>Gammaproteobacteria</taxon>
        <taxon>Chromatiales</taxon>
        <taxon>Wenzhouxiangellaceae</taxon>
        <taxon>Marinihelvus</taxon>
    </lineage>
</organism>
<keyword evidence="1" id="KW-0812">Transmembrane</keyword>
<keyword evidence="1" id="KW-1133">Transmembrane helix</keyword>